<feature type="compositionally biased region" description="Low complexity" evidence="1">
    <location>
        <begin position="136"/>
        <end position="153"/>
    </location>
</feature>
<comment type="caution">
    <text evidence="3">The sequence shown here is derived from an EMBL/GenBank/DDBJ whole genome shotgun (WGS) entry which is preliminary data.</text>
</comment>
<reference evidence="3" key="1">
    <citation type="submission" date="2023-01" db="EMBL/GenBank/DDBJ databases">
        <title>Exophiala dermititidis isolated from Cystic Fibrosis Patient.</title>
        <authorList>
            <person name="Kurbessoian T."/>
            <person name="Crocker A."/>
            <person name="Murante D."/>
            <person name="Hogan D.A."/>
            <person name="Stajich J.E."/>
        </authorList>
    </citation>
    <scope>NUCLEOTIDE SEQUENCE</scope>
    <source>
        <strain evidence="3">Ex8</strain>
    </source>
</reference>
<dbReference type="PANTHER" id="PTHR21377:SF0">
    <property type="entry name" value="PROTEIN FAM210B, MITOCHONDRIAL"/>
    <property type="match status" value="1"/>
</dbReference>
<name>A0AAN6ES87_EXODE</name>
<evidence type="ECO:0000256" key="1">
    <source>
        <dbReference type="SAM" id="MobiDB-lite"/>
    </source>
</evidence>
<sequence>MQSLPARSAQTHIQTLAAALEQLFHSPRGMSSLPVHARRALHQQLQSHRANLSRQQRTLRTTTSTPATRSICQSSQRVSTSTNSNSNSLRAYSGRSQTRQFTSSSTTSPFSQVLRQRRRTPTSTNKSGGSRGSNGNGNSRRSYSSSSSSGSGSASEEKLSFSQRMKKLSREYGWSALGVYLMLTALDFPFCFLAVRWLGTDRIGHWEHVVVSYVKGLLKWPVASQAEIDDAVEKADKEAVEKATNKKVLEEEKQSLDGVSDHGYKEAEKANSGANASIWTQLALAYAIHKSFIFIRVPLTAAITPKVVKTLRSWGWNIGKRPKSSGSGSKAVSSPSSQSVGVNTKGSKVRPED</sequence>
<feature type="compositionally biased region" description="Low complexity" evidence="1">
    <location>
        <begin position="52"/>
        <end position="65"/>
    </location>
</feature>
<evidence type="ECO:0000313" key="4">
    <source>
        <dbReference type="Proteomes" id="UP001161757"/>
    </source>
</evidence>
<feature type="compositionally biased region" description="Low complexity" evidence="1">
    <location>
        <begin position="324"/>
        <end position="342"/>
    </location>
</feature>
<organism evidence="3 4">
    <name type="scientific">Exophiala dermatitidis</name>
    <name type="common">Black yeast-like fungus</name>
    <name type="synonym">Wangiella dermatitidis</name>
    <dbReference type="NCBI Taxonomy" id="5970"/>
    <lineage>
        <taxon>Eukaryota</taxon>
        <taxon>Fungi</taxon>
        <taxon>Dikarya</taxon>
        <taxon>Ascomycota</taxon>
        <taxon>Pezizomycotina</taxon>
        <taxon>Eurotiomycetes</taxon>
        <taxon>Chaetothyriomycetidae</taxon>
        <taxon>Chaetothyriales</taxon>
        <taxon>Herpotrichiellaceae</taxon>
        <taxon>Exophiala</taxon>
    </lineage>
</organism>
<dbReference type="InterPro" id="IPR045866">
    <property type="entry name" value="FAM210A/B-like"/>
</dbReference>
<dbReference type="Proteomes" id="UP001161757">
    <property type="component" value="Unassembled WGS sequence"/>
</dbReference>
<dbReference type="GO" id="GO:0005739">
    <property type="term" value="C:mitochondrion"/>
    <property type="evidence" value="ECO:0007669"/>
    <property type="project" value="TreeGrafter"/>
</dbReference>
<evidence type="ECO:0000259" key="2">
    <source>
        <dbReference type="Pfam" id="PF06916"/>
    </source>
</evidence>
<dbReference type="AlphaFoldDB" id="A0AAN6ES87"/>
<dbReference type="EMBL" id="JAJGCB010000010">
    <property type="protein sequence ID" value="KAJ8990622.1"/>
    <property type="molecule type" value="Genomic_DNA"/>
</dbReference>
<feature type="region of interest" description="Disordered" evidence="1">
    <location>
        <begin position="44"/>
        <end position="158"/>
    </location>
</feature>
<accession>A0AAN6ES87</accession>
<dbReference type="InterPro" id="IPR009688">
    <property type="entry name" value="FAM210A/B-like_dom"/>
</dbReference>
<dbReference type="Pfam" id="PF06916">
    <property type="entry name" value="FAM210A-B_dom"/>
    <property type="match status" value="1"/>
</dbReference>
<feature type="domain" description="DUF1279" evidence="2">
    <location>
        <begin position="163"/>
        <end position="305"/>
    </location>
</feature>
<protein>
    <submittedName>
        <fullName evidence="3">DUF1279 super</fullName>
    </submittedName>
</protein>
<dbReference type="PANTHER" id="PTHR21377">
    <property type="entry name" value="PROTEIN FAM210B, MITOCHONDRIAL"/>
    <property type="match status" value="1"/>
</dbReference>
<evidence type="ECO:0000313" key="3">
    <source>
        <dbReference type="EMBL" id="KAJ8990622.1"/>
    </source>
</evidence>
<gene>
    <name evidence="3" type="primary">NAT2</name>
    <name evidence="3" type="ORF">HRR80_005398</name>
</gene>
<feature type="compositionally biased region" description="Polar residues" evidence="1">
    <location>
        <begin position="66"/>
        <end position="78"/>
    </location>
</feature>
<feature type="compositionally biased region" description="Low complexity" evidence="1">
    <location>
        <begin position="79"/>
        <end position="112"/>
    </location>
</feature>
<proteinExistence type="predicted"/>
<feature type="region of interest" description="Disordered" evidence="1">
    <location>
        <begin position="319"/>
        <end position="353"/>
    </location>
</feature>